<evidence type="ECO:0008006" key="5">
    <source>
        <dbReference type="Google" id="ProtNLM"/>
    </source>
</evidence>
<name>A0A1P8K0J2_9BURK</name>
<feature type="chain" id="PRO_5013111684" description="ABC transporter substrate-binding protein" evidence="2">
    <location>
        <begin position="28"/>
        <end position="326"/>
    </location>
</feature>
<evidence type="ECO:0000256" key="2">
    <source>
        <dbReference type="SAM" id="SignalP"/>
    </source>
</evidence>
<keyword evidence="2" id="KW-0732">Signal</keyword>
<reference evidence="3 4" key="1">
    <citation type="submission" date="2017-01" db="EMBL/GenBank/DDBJ databases">
        <authorList>
            <person name="Mah S.A."/>
            <person name="Swanson W.J."/>
            <person name="Moy G.W."/>
            <person name="Vacquier V.D."/>
        </authorList>
    </citation>
    <scope>NUCLEOTIDE SEQUENCE [LARGE SCALE GENOMIC DNA]</scope>
    <source>
        <strain evidence="3 4">DCY110</strain>
    </source>
</reference>
<dbReference type="InterPro" id="IPR005064">
    <property type="entry name" value="BUG"/>
</dbReference>
<accession>A0A1P8K0J2</accession>
<comment type="similarity">
    <text evidence="1">Belongs to the UPF0065 (bug) family.</text>
</comment>
<dbReference type="Proteomes" id="UP000186609">
    <property type="component" value="Chromosome"/>
</dbReference>
<protein>
    <recommendedName>
        <fullName evidence="5">ABC transporter substrate-binding protein</fullName>
    </recommendedName>
</protein>
<organism evidence="3 4">
    <name type="scientific">Rhodoferax koreensis</name>
    <dbReference type="NCBI Taxonomy" id="1842727"/>
    <lineage>
        <taxon>Bacteria</taxon>
        <taxon>Pseudomonadati</taxon>
        <taxon>Pseudomonadota</taxon>
        <taxon>Betaproteobacteria</taxon>
        <taxon>Burkholderiales</taxon>
        <taxon>Comamonadaceae</taxon>
        <taxon>Rhodoferax</taxon>
    </lineage>
</organism>
<dbReference type="KEGG" id="rhy:RD110_21835"/>
<gene>
    <name evidence="3" type="ORF">RD110_21835</name>
</gene>
<dbReference type="InterPro" id="IPR042100">
    <property type="entry name" value="Bug_dom1"/>
</dbReference>
<sequence>MTVHRRRNMAALAAFSVLSVLGGTAGAQPDFPSKPIRLIVGSPPGGAPDTVARIVAQSMNIGQPVIVENRNGAASMIAAEAVARAAPDGYTLLIGSQTVMAVAPIINKVKSFDPQKDFTGVALIGSAPLVLVAGSALKANTVPEIIELAKSKPGVLDYGNGGVGTSPYMAGALFSVMTGTKITSIPYPGEQAAMTEIIGGRLPMMFANASAAMPHVKSGRLRGIAVTSPARVDVAAGLPTVAESGIPGFEIGTWLGIMAPTGTPTAVVDKINAEIRRVIADPAVKEKLTTQGFVLVDETPDQFNRYLKTEYAKWSKLIKDADIKAE</sequence>
<feature type="signal peptide" evidence="2">
    <location>
        <begin position="1"/>
        <end position="27"/>
    </location>
</feature>
<keyword evidence="4" id="KW-1185">Reference proteome</keyword>
<dbReference type="Gene3D" id="3.40.190.150">
    <property type="entry name" value="Bordetella uptake gene, domain 1"/>
    <property type="match status" value="1"/>
</dbReference>
<dbReference type="AlphaFoldDB" id="A0A1P8K0J2"/>
<dbReference type="CDD" id="cd13578">
    <property type="entry name" value="PBP2_Bug27"/>
    <property type="match status" value="1"/>
</dbReference>
<dbReference type="SUPFAM" id="SSF53850">
    <property type="entry name" value="Periplasmic binding protein-like II"/>
    <property type="match status" value="1"/>
</dbReference>
<dbReference type="STRING" id="1842727.RD110_21835"/>
<evidence type="ECO:0000313" key="3">
    <source>
        <dbReference type="EMBL" id="APW39528.1"/>
    </source>
</evidence>
<dbReference type="RefSeq" id="WP_076201965.1">
    <property type="nucleotide sequence ID" value="NZ_CP019236.1"/>
</dbReference>
<evidence type="ECO:0000313" key="4">
    <source>
        <dbReference type="Proteomes" id="UP000186609"/>
    </source>
</evidence>
<dbReference type="Pfam" id="PF03401">
    <property type="entry name" value="TctC"/>
    <property type="match status" value="1"/>
</dbReference>
<evidence type="ECO:0000256" key="1">
    <source>
        <dbReference type="ARBA" id="ARBA00006987"/>
    </source>
</evidence>
<dbReference type="EMBL" id="CP019236">
    <property type="protein sequence ID" value="APW39528.1"/>
    <property type="molecule type" value="Genomic_DNA"/>
</dbReference>
<proteinExistence type="inferred from homology"/>
<dbReference type="PANTHER" id="PTHR42928">
    <property type="entry name" value="TRICARBOXYLATE-BINDING PROTEIN"/>
    <property type="match status" value="1"/>
</dbReference>
<dbReference type="PANTHER" id="PTHR42928:SF5">
    <property type="entry name" value="BLR1237 PROTEIN"/>
    <property type="match status" value="1"/>
</dbReference>
<dbReference type="PIRSF" id="PIRSF017082">
    <property type="entry name" value="YflP"/>
    <property type="match status" value="1"/>
</dbReference>
<dbReference type="Gene3D" id="3.40.190.10">
    <property type="entry name" value="Periplasmic binding protein-like II"/>
    <property type="match status" value="1"/>
</dbReference>